<dbReference type="EMBL" id="AHEU01000045">
    <property type="protein sequence ID" value="EJR26666.1"/>
    <property type="molecule type" value="Genomic_DNA"/>
</dbReference>
<keyword evidence="1" id="KW-0812">Transmembrane</keyword>
<dbReference type="HOGENOM" id="CLU_120972_0_0_9"/>
<protein>
    <recommendedName>
        <fullName evidence="2">DUF1648 domain-containing protein</fullName>
    </recommendedName>
</protein>
<comment type="caution">
    <text evidence="3">The sequence shown here is derived from an EMBL/GenBank/DDBJ whole genome shotgun (WGS) entry which is preliminary data.</text>
</comment>
<reference evidence="3 4" key="1">
    <citation type="submission" date="2012-04" db="EMBL/GenBank/DDBJ databases">
        <title>The Genome Sequence of Bacillus cereus VD048.</title>
        <authorList>
            <consortium name="The Broad Institute Genome Sequencing Platform"/>
            <consortium name="The Broad Institute Genome Sequencing Center for Infectious Disease"/>
            <person name="Feldgarden M."/>
            <person name="Van der Auwera G.A."/>
            <person name="Mahillon J."/>
            <person name="Duprez V."/>
            <person name="Timmery S."/>
            <person name="Mattelet C."/>
            <person name="Dierick K."/>
            <person name="Sun M."/>
            <person name="Yu Z."/>
            <person name="Zhu L."/>
            <person name="Hu X."/>
            <person name="Shank E.B."/>
            <person name="Swiecicka I."/>
            <person name="Hansen B.M."/>
            <person name="Andrup L."/>
            <person name="Young S.K."/>
            <person name="Zeng Q."/>
            <person name="Gargeya S."/>
            <person name="Fitzgerald M."/>
            <person name="Haas B."/>
            <person name="Abouelleil A."/>
            <person name="Alvarado L."/>
            <person name="Arachchi H.M."/>
            <person name="Berlin A."/>
            <person name="Chapman S.B."/>
            <person name="Goldberg J."/>
            <person name="Griggs A."/>
            <person name="Gujja S."/>
            <person name="Hansen M."/>
            <person name="Howarth C."/>
            <person name="Imamovic A."/>
            <person name="Larimer J."/>
            <person name="McCowen C."/>
            <person name="Montmayeur A."/>
            <person name="Murphy C."/>
            <person name="Neiman D."/>
            <person name="Pearson M."/>
            <person name="Priest M."/>
            <person name="Roberts A."/>
            <person name="Saif S."/>
            <person name="Shea T."/>
            <person name="Sisk P."/>
            <person name="Sykes S."/>
            <person name="Wortman J."/>
            <person name="Nusbaum C."/>
            <person name="Birren B."/>
        </authorList>
    </citation>
    <scope>NUCLEOTIDE SEQUENCE [LARGE SCALE GENOMIC DNA]</scope>
    <source>
        <strain evidence="3 4">VD048</strain>
    </source>
</reference>
<keyword evidence="1" id="KW-0472">Membrane</keyword>
<organism evidence="3 4">
    <name type="scientific">Bacillus cereus VD048</name>
    <dbReference type="NCBI Taxonomy" id="1053226"/>
    <lineage>
        <taxon>Bacteria</taxon>
        <taxon>Bacillati</taxon>
        <taxon>Bacillota</taxon>
        <taxon>Bacilli</taxon>
        <taxon>Bacillales</taxon>
        <taxon>Bacillaceae</taxon>
        <taxon>Bacillus</taxon>
        <taxon>Bacillus cereus group</taxon>
    </lineage>
</organism>
<keyword evidence="1" id="KW-1133">Transmembrane helix</keyword>
<feature type="transmembrane region" description="Helical" evidence="1">
    <location>
        <begin position="138"/>
        <end position="159"/>
    </location>
</feature>
<accession>J8HNC8</accession>
<dbReference type="InterPro" id="IPR012867">
    <property type="entry name" value="DUF1648"/>
</dbReference>
<dbReference type="PATRIC" id="fig|1053226.3.peg.5314"/>
<evidence type="ECO:0000313" key="4">
    <source>
        <dbReference type="Proteomes" id="UP000006960"/>
    </source>
</evidence>
<feature type="transmembrane region" description="Helical" evidence="1">
    <location>
        <begin position="64"/>
        <end position="81"/>
    </location>
</feature>
<proteinExistence type="predicted"/>
<evidence type="ECO:0000313" key="3">
    <source>
        <dbReference type="EMBL" id="EJR26666.1"/>
    </source>
</evidence>
<gene>
    <name evidence="3" type="ORF">IIG_05223</name>
</gene>
<dbReference type="AlphaFoldDB" id="J8HNC8"/>
<name>J8HNC8_BACCE</name>
<sequence>MPTTKTVPKAPLTIIEKLFIVLSFFSLLIMGGLVLWGYNNTSGDVPMHFNGQGNADRYGDKSEMILFFGISIVVFVSLLLSSKLTKNHFFSSPSSFNKSMKLYKNDRLMRVILGFETVILSLYIQWRTIKGIISDGDGLNPFIVFGLVIIMFITIFVFLRNSHNIKKHI</sequence>
<evidence type="ECO:0000259" key="2">
    <source>
        <dbReference type="Pfam" id="PF07853"/>
    </source>
</evidence>
<evidence type="ECO:0000256" key="1">
    <source>
        <dbReference type="SAM" id="Phobius"/>
    </source>
</evidence>
<feature type="transmembrane region" description="Helical" evidence="1">
    <location>
        <begin position="108"/>
        <end position="126"/>
    </location>
</feature>
<feature type="transmembrane region" description="Helical" evidence="1">
    <location>
        <begin position="18"/>
        <end position="38"/>
    </location>
</feature>
<dbReference type="Proteomes" id="UP000006960">
    <property type="component" value="Unassembled WGS sequence"/>
</dbReference>
<dbReference type="Pfam" id="PF07853">
    <property type="entry name" value="DUF1648"/>
    <property type="match status" value="1"/>
</dbReference>
<feature type="domain" description="DUF1648" evidence="2">
    <location>
        <begin position="27"/>
        <end position="68"/>
    </location>
</feature>
<dbReference type="RefSeq" id="WP_002166917.1">
    <property type="nucleotide sequence ID" value="NZ_JH792313.1"/>
</dbReference>